<evidence type="ECO:0000313" key="1">
    <source>
        <dbReference type="EMBL" id="GAH13713.1"/>
    </source>
</evidence>
<accession>X1EYN0</accession>
<gene>
    <name evidence="1" type="ORF">S01H4_60101</name>
</gene>
<reference evidence="1" key="1">
    <citation type="journal article" date="2014" name="Front. Microbiol.">
        <title>High frequency of phylogenetically diverse reductive dehalogenase-homologous genes in deep subseafloor sedimentary metagenomes.</title>
        <authorList>
            <person name="Kawai M."/>
            <person name="Futagami T."/>
            <person name="Toyoda A."/>
            <person name="Takaki Y."/>
            <person name="Nishi S."/>
            <person name="Hori S."/>
            <person name="Arai W."/>
            <person name="Tsubouchi T."/>
            <person name="Morono Y."/>
            <person name="Uchiyama I."/>
            <person name="Ito T."/>
            <person name="Fujiyama A."/>
            <person name="Inagaki F."/>
            <person name="Takami H."/>
        </authorList>
    </citation>
    <scope>NUCLEOTIDE SEQUENCE</scope>
    <source>
        <strain evidence="1">Expedition CK06-06</strain>
    </source>
</reference>
<feature type="non-terminal residue" evidence="1">
    <location>
        <position position="99"/>
    </location>
</feature>
<dbReference type="EMBL" id="BART01035362">
    <property type="protein sequence ID" value="GAH13713.1"/>
    <property type="molecule type" value="Genomic_DNA"/>
</dbReference>
<name>X1EYN0_9ZZZZ</name>
<proteinExistence type="predicted"/>
<protein>
    <submittedName>
        <fullName evidence="1">Uncharacterized protein</fullName>
    </submittedName>
</protein>
<sequence length="99" mass="11288">MNPLGVNANSKADLKRNITDKISAQSVAEYMIAHPEKISYEQQDHLASLRKQWGFINMLTKQSTQLFNQLEPLLYSANPELLTYCKNGVPGWVLKLLLR</sequence>
<comment type="caution">
    <text evidence="1">The sequence shown here is derived from an EMBL/GenBank/DDBJ whole genome shotgun (WGS) entry which is preliminary data.</text>
</comment>
<organism evidence="1">
    <name type="scientific">marine sediment metagenome</name>
    <dbReference type="NCBI Taxonomy" id="412755"/>
    <lineage>
        <taxon>unclassified sequences</taxon>
        <taxon>metagenomes</taxon>
        <taxon>ecological metagenomes</taxon>
    </lineage>
</organism>
<dbReference type="AlphaFoldDB" id="X1EYN0"/>